<proteinExistence type="predicted"/>
<reference evidence="2" key="1">
    <citation type="submission" date="2006-06" db="EMBL/GenBank/DDBJ databases">
        <title>Complete sequence of chromosome of Mycobacterium sp. MCS.</title>
        <authorList>
            <consortium name="US DOE Joint Genome Institute"/>
            <person name="Copeland A."/>
            <person name="Lucas S."/>
            <person name="Lapidus A."/>
            <person name="Barry K."/>
            <person name="Detter J.C."/>
            <person name="Glavina del Rio T."/>
            <person name="Hammon N."/>
            <person name="Israni S."/>
            <person name="Dalin E."/>
            <person name="Tice H."/>
            <person name="Pitluck S."/>
            <person name="Martinez M."/>
            <person name="Schmutz J."/>
            <person name="Larimer F."/>
            <person name="Land M."/>
            <person name="Hauser L."/>
            <person name="Kyrpides N."/>
            <person name="Kim E."/>
            <person name="Miller C.D."/>
            <person name="Hughes J.E."/>
            <person name="Anderson A.J."/>
            <person name="Sims R.C."/>
            <person name="Richardson P."/>
        </authorList>
    </citation>
    <scope>NUCLEOTIDE SEQUENCE [LARGE SCALE GENOMIC DNA]</scope>
    <source>
        <strain evidence="2">MCS</strain>
    </source>
</reference>
<protein>
    <recommendedName>
        <fullName evidence="1">SnoaL-like domain-containing protein</fullName>
    </recommendedName>
</protein>
<evidence type="ECO:0000313" key="2">
    <source>
        <dbReference type="EMBL" id="ABG10768.1"/>
    </source>
</evidence>
<dbReference type="InterPro" id="IPR032710">
    <property type="entry name" value="NTF2-like_dom_sf"/>
</dbReference>
<dbReference type="EMBL" id="CP000384">
    <property type="protein sequence ID" value="ABG10768.1"/>
    <property type="molecule type" value="Genomic_DNA"/>
</dbReference>
<organism evidence="2">
    <name type="scientific">Mycobacterium sp. (strain MCS)</name>
    <dbReference type="NCBI Taxonomy" id="164756"/>
    <lineage>
        <taxon>Bacteria</taxon>
        <taxon>Bacillati</taxon>
        <taxon>Actinomycetota</taxon>
        <taxon>Actinomycetes</taxon>
        <taxon>Mycobacteriales</taxon>
        <taxon>Mycobacteriaceae</taxon>
        <taxon>Mycobacterium</taxon>
    </lineage>
</organism>
<dbReference type="Pfam" id="PF12680">
    <property type="entry name" value="SnoaL_2"/>
    <property type="match status" value="1"/>
</dbReference>
<dbReference type="KEGG" id="mmc:Mmcs_4664"/>
<dbReference type="Gene3D" id="3.10.450.50">
    <property type="match status" value="1"/>
</dbReference>
<evidence type="ECO:0000259" key="1">
    <source>
        <dbReference type="Pfam" id="PF12680"/>
    </source>
</evidence>
<name>A0A5Q5BQK9_MYCSS</name>
<dbReference type="SUPFAM" id="SSF54427">
    <property type="entry name" value="NTF2-like"/>
    <property type="match status" value="1"/>
</dbReference>
<dbReference type="InterPro" id="IPR037401">
    <property type="entry name" value="SnoaL-like"/>
</dbReference>
<accession>A0A5Q5BQK9</accession>
<gene>
    <name evidence="2" type="ordered locus">Mmcs_4664</name>
</gene>
<feature type="domain" description="SnoaL-like" evidence="1">
    <location>
        <begin position="29"/>
        <end position="79"/>
    </location>
</feature>
<dbReference type="AlphaFoldDB" id="A0A5Q5BQK9"/>
<sequence>MTVNTHSEGNRASWDELSTVIKTYLVAQRIRDVDTAVATFTPDAEVTDEGNTYRGRDEITAWLSEAGSEYTYTTEFDHASMVGAAYADVVQHLEGNFPGGVADLHYRFTLDGSRISRLAIEP</sequence>